<organism evidence="8 9">
    <name type="scientific">Decorospora gaudefroyi</name>
    <dbReference type="NCBI Taxonomy" id="184978"/>
    <lineage>
        <taxon>Eukaryota</taxon>
        <taxon>Fungi</taxon>
        <taxon>Dikarya</taxon>
        <taxon>Ascomycota</taxon>
        <taxon>Pezizomycotina</taxon>
        <taxon>Dothideomycetes</taxon>
        <taxon>Pleosporomycetidae</taxon>
        <taxon>Pleosporales</taxon>
        <taxon>Pleosporineae</taxon>
        <taxon>Pleosporaceae</taxon>
        <taxon>Decorospora</taxon>
    </lineage>
</organism>
<reference evidence="8" key="1">
    <citation type="submission" date="2020-01" db="EMBL/GenBank/DDBJ databases">
        <authorList>
            <consortium name="DOE Joint Genome Institute"/>
            <person name="Haridas S."/>
            <person name="Albert R."/>
            <person name="Binder M."/>
            <person name="Bloem J."/>
            <person name="Labutti K."/>
            <person name="Salamov A."/>
            <person name="Andreopoulos B."/>
            <person name="Baker S.E."/>
            <person name="Barry K."/>
            <person name="Bills G."/>
            <person name="Bluhm B.H."/>
            <person name="Cannon C."/>
            <person name="Castanera R."/>
            <person name="Culley D.E."/>
            <person name="Daum C."/>
            <person name="Ezra D."/>
            <person name="Gonzalez J.B."/>
            <person name="Henrissat B."/>
            <person name="Kuo A."/>
            <person name="Liang C."/>
            <person name="Lipzen A."/>
            <person name="Lutzoni F."/>
            <person name="Magnuson J."/>
            <person name="Mondo S."/>
            <person name="Nolan M."/>
            <person name="Ohm R."/>
            <person name="Pangilinan J."/>
            <person name="Park H.-J."/>
            <person name="Ramirez L."/>
            <person name="Alfaro M."/>
            <person name="Sun H."/>
            <person name="Tritt A."/>
            <person name="Yoshinaga Y."/>
            <person name="Zwiers L.-H."/>
            <person name="Turgeon B.G."/>
            <person name="Goodwin S.B."/>
            <person name="Spatafora J.W."/>
            <person name="Crous P.W."/>
            <person name="Grigoriev I.V."/>
        </authorList>
    </citation>
    <scope>NUCLEOTIDE SEQUENCE</scope>
    <source>
        <strain evidence="8">P77</strain>
    </source>
</reference>
<dbReference type="NCBIfam" id="TIGR00756">
    <property type="entry name" value="PPR"/>
    <property type="match status" value="2"/>
</dbReference>
<dbReference type="AlphaFoldDB" id="A0A6A5KNC8"/>
<comment type="similarity">
    <text evidence="1">Belongs to the CCM1 family.</text>
</comment>
<dbReference type="PANTHER" id="PTHR47447">
    <property type="entry name" value="OS03G0856100 PROTEIN"/>
    <property type="match status" value="1"/>
</dbReference>
<name>A0A6A5KNC8_9PLEO</name>
<feature type="domain" description="PROP1-like PPR" evidence="7">
    <location>
        <begin position="676"/>
        <end position="831"/>
    </location>
</feature>
<feature type="repeat" description="PPR" evidence="5">
    <location>
        <begin position="470"/>
        <end position="504"/>
    </location>
</feature>
<evidence type="ECO:0000313" key="9">
    <source>
        <dbReference type="Proteomes" id="UP000800040"/>
    </source>
</evidence>
<feature type="region of interest" description="Disordered" evidence="6">
    <location>
        <begin position="865"/>
        <end position="959"/>
    </location>
</feature>
<dbReference type="Proteomes" id="UP000800040">
    <property type="component" value="Unassembled WGS sequence"/>
</dbReference>
<protein>
    <recommendedName>
        <fullName evidence="7">PROP1-like PPR domain-containing protein</fullName>
    </recommendedName>
</protein>
<evidence type="ECO:0000256" key="2">
    <source>
        <dbReference type="ARBA" id="ARBA00022737"/>
    </source>
</evidence>
<feature type="region of interest" description="Disordered" evidence="6">
    <location>
        <begin position="29"/>
        <end position="70"/>
    </location>
</feature>
<feature type="compositionally biased region" description="Basic and acidic residues" evidence="6">
    <location>
        <begin position="42"/>
        <end position="55"/>
    </location>
</feature>
<evidence type="ECO:0000259" key="7">
    <source>
        <dbReference type="Pfam" id="PF17177"/>
    </source>
</evidence>
<sequence length="959" mass="107747">MLSAYVCRQCRTRLSRRVATVRSRQWQPRATFLSMRNPQTQDHADAEGRQDEAHPPEPAQEASHNGPNIHYVRRPGRYSHLRDDTDSALAYAGDRGQATGEETDRFTGPEWLGCAQAIDASLRDVRIGRAWRIFERNYTSRDCVALTEPNHGDLPLLKDGKIFKQLLYSVNGLFCKNKTDITVSPTIALFTYERLGLSRPEHWQVILLRLTHQVIRAVNASPDEPLQDLPTLLHELLSVWRLFFQCKGRNPEPVESVSVNWHLPDIAALPELYRSKDFNMRMQDYHPNYIGNPVLGFCAVYLYSISDALDDSIRQEAAPFLQLLERLLAGATVNPIYDRTTTSNDFNKLPSEVREQIATEILAAPQKAMIAIGGTAQSLDADADATGDTTTSLEDFQFARISRAVRFKDSSLLLDRIWEEVQTAYTTETRTVEIPRRLYNAFLSGYMIVLNSPRAVQVWNHMIAQGVKPDIQSWVALLEGCTKAKDLKGLNAMWTRMLNSGIEPDNYAWTARVHGLMALRDINQGLIALDDMGKRWLSAEAAINGPQKPAKGRKAAKKLPPSSKAVNNFPKPSIEVINGAISALAQIPPQSMRNDKCLEYVQKILAWARNFDIKPDAITYNTLIQLYLRARDTRTAYRILTLMEKEGLPADIATYTMLMTTAFDNQLFDGQSETEQRSRILSIFDDLEASGMKLNAYIYSTAIDRMLKKYNNYTAVRAIMEHMQTKGVIASAHTYTSLITHYFQSKPPNIRDVDTVVHQLFTATGMPSDRFMFDRLIEGYASHGEVGKMMSVLARMSKNGNLPGWNALTAVVRALLQEGDYERARSVVHDVERGEGVAQAGVTGDRNGRYRFFAAVRESGLELEDQRIGDFTGSGPDQGALEETMGQQGEPGSVPYEQEPGSMIDAERYEQFPPAMEHGTGDDSDAGLQREPGSVDEEEDIHGFLTDEPVMDPRRVQRP</sequence>
<comment type="subunit">
    <text evidence="4">Binds to mitochondrial small subunit 15S rRNA.</text>
</comment>
<evidence type="ECO:0000313" key="8">
    <source>
        <dbReference type="EMBL" id="KAF1837392.1"/>
    </source>
</evidence>
<accession>A0A6A5KNC8</accession>
<keyword evidence="9" id="KW-1185">Reference proteome</keyword>
<gene>
    <name evidence="8" type="ORF">BDW02DRAFT_543958</name>
</gene>
<evidence type="ECO:0000256" key="4">
    <source>
        <dbReference type="ARBA" id="ARBA00044511"/>
    </source>
</evidence>
<dbReference type="InterPro" id="IPR002885">
    <property type="entry name" value="PPR_rpt"/>
</dbReference>
<comment type="function">
    <text evidence="3">Regulates mitochondrial small subunit maturation by controlling 15S rRNA 5'-end processing. Localizes to the 5' precursor of the 15S rRNA in a position that is subsequently occupied by mS47 in the mature yeast mtSSU. Uses structure and sequence-specific RNA recognition, binding to a single-stranded region of the precursor and specifically recognizing bases -6 to -1. The exchange of Ccm1 for mS47 is coupled to the irreversible removal of precursor rRNA that is accompanied by conformational changes of the mitoribosomal proteins uS5m and mS26. These conformational changes signal completion of 5'-end rRNA processing through protection of the mature 5'-end of the 15S rRNA and stabilization of mS47. The removal of the 5' precursor together with the dissociation of Ccm1 may be catalyzed by the 5'-3' exoribonuclease Pet127. Involved in the specific removal of group I introns in mitochondrial encoded transcripts.</text>
</comment>
<dbReference type="Pfam" id="PF17177">
    <property type="entry name" value="PPR_long"/>
    <property type="match status" value="1"/>
</dbReference>
<dbReference type="PROSITE" id="PS51375">
    <property type="entry name" value="PPR"/>
    <property type="match status" value="3"/>
</dbReference>
<dbReference type="InterPro" id="IPR033443">
    <property type="entry name" value="PROP1-like_PPR_dom"/>
</dbReference>
<dbReference type="Pfam" id="PF13041">
    <property type="entry name" value="PPR_2"/>
    <property type="match status" value="1"/>
</dbReference>
<dbReference type="OrthoDB" id="185373at2759"/>
<feature type="repeat" description="PPR" evidence="5">
    <location>
        <begin position="769"/>
        <end position="803"/>
    </location>
</feature>
<evidence type="ECO:0000256" key="3">
    <source>
        <dbReference type="ARBA" id="ARBA00044493"/>
    </source>
</evidence>
<dbReference type="Gene3D" id="1.25.40.10">
    <property type="entry name" value="Tetratricopeptide repeat domain"/>
    <property type="match status" value="3"/>
</dbReference>
<feature type="repeat" description="PPR" evidence="5">
    <location>
        <begin position="616"/>
        <end position="650"/>
    </location>
</feature>
<evidence type="ECO:0000256" key="6">
    <source>
        <dbReference type="SAM" id="MobiDB-lite"/>
    </source>
</evidence>
<dbReference type="PANTHER" id="PTHR47447:SF23">
    <property type="entry name" value="PENTACOTRIPEPTIDE-REPEAT REGION OF PRORP DOMAIN-CONTAINING PROTEIN"/>
    <property type="match status" value="1"/>
</dbReference>
<dbReference type="Pfam" id="PF13812">
    <property type="entry name" value="PPR_3"/>
    <property type="match status" value="1"/>
</dbReference>
<feature type="compositionally biased region" description="Polar residues" evidence="6">
    <location>
        <begin position="29"/>
        <end position="41"/>
    </location>
</feature>
<keyword evidence="2" id="KW-0677">Repeat</keyword>
<proteinExistence type="inferred from homology"/>
<dbReference type="InterPro" id="IPR011990">
    <property type="entry name" value="TPR-like_helical_dom_sf"/>
</dbReference>
<evidence type="ECO:0000256" key="1">
    <source>
        <dbReference type="ARBA" id="ARBA00006192"/>
    </source>
</evidence>
<dbReference type="EMBL" id="ML975262">
    <property type="protein sequence ID" value="KAF1837392.1"/>
    <property type="molecule type" value="Genomic_DNA"/>
</dbReference>
<evidence type="ECO:0000256" key="5">
    <source>
        <dbReference type="PROSITE-ProRule" id="PRU00708"/>
    </source>
</evidence>